<evidence type="ECO:0000256" key="5">
    <source>
        <dbReference type="ARBA" id="ARBA00022840"/>
    </source>
</evidence>
<evidence type="ECO:0000256" key="8">
    <source>
        <dbReference type="ARBA" id="ARBA00034617"/>
    </source>
</evidence>
<dbReference type="EC" id="5.6.2.4" evidence="9"/>
<comment type="catalytic activity">
    <reaction evidence="8">
        <text>Couples ATP hydrolysis with the unwinding of duplex DNA by translocating in the 3'-5' direction.</text>
        <dbReference type="EC" id="5.6.2.4"/>
    </reaction>
</comment>
<organism evidence="15 16">
    <name type="scientific">Cohnella boryungensis</name>
    <dbReference type="NCBI Taxonomy" id="768479"/>
    <lineage>
        <taxon>Bacteria</taxon>
        <taxon>Bacillati</taxon>
        <taxon>Bacillota</taxon>
        <taxon>Bacilli</taxon>
        <taxon>Bacillales</taxon>
        <taxon>Paenibacillaceae</taxon>
        <taxon>Cohnella</taxon>
    </lineage>
</organism>
<feature type="domain" description="UvrD-like helicase C-terminal" evidence="14">
    <location>
        <begin position="319"/>
        <end position="583"/>
    </location>
</feature>
<evidence type="ECO:0000259" key="14">
    <source>
        <dbReference type="PROSITE" id="PS51217"/>
    </source>
</evidence>
<dbReference type="InterPro" id="IPR014017">
    <property type="entry name" value="DNA_helicase_UvrD-like_C"/>
</dbReference>
<dbReference type="InterPro" id="IPR027417">
    <property type="entry name" value="P-loop_NTPase"/>
</dbReference>
<evidence type="ECO:0000256" key="7">
    <source>
        <dbReference type="ARBA" id="ARBA00023235"/>
    </source>
</evidence>
<dbReference type="Gene3D" id="3.40.50.300">
    <property type="entry name" value="P-loop containing nucleotide triphosphate hydrolases"/>
    <property type="match status" value="2"/>
</dbReference>
<evidence type="ECO:0000313" key="15">
    <source>
        <dbReference type="EMBL" id="MFC4305462.1"/>
    </source>
</evidence>
<comment type="caution">
    <text evidence="15">The sequence shown here is derived from an EMBL/GenBank/DDBJ whole genome shotgun (WGS) entry which is preliminary data.</text>
</comment>
<dbReference type="Gene3D" id="1.10.486.10">
    <property type="entry name" value="PCRA, domain 4"/>
    <property type="match status" value="1"/>
</dbReference>
<keyword evidence="6" id="KW-0238">DNA-binding</keyword>
<feature type="binding site" evidence="11">
    <location>
        <begin position="40"/>
        <end position="47"/>
    </location>
    <ligand>
        <name>ATP</name>
        <dbReference type="ChEBI" id="CHEBI:30616"/>
    </ligand>
</feature>
<keyword evidence="7" id="KW-0413">Isomerase</keyword>
<dbReference type="Pfam" id="PF00580">
    <property type="entry name" value="UvrD-helicase"/>
    <property type="match status" value="1"/>
</dbReference>
<evidence type="ECO:0000256" key="10">
    <source>
        <dbReference type="ARBA" id="ARBA00048988"/>
    </source>
</evidence>
<dbReference type="InterPro" id="IPR014016">
    <property type="entry name" value="UvrD-like_ATP-bd"/>
</dbReference>
<evidence type="ECO:0000256" key="2">
    <source>
        <dbReference type="ARBA" id="ARBA00022741"/>
    </source>
</evidence>
<reference evidence="16" key="1">
    <citation type="journal article" date="2019" name="Int. J. Syst. Evol. Microbiol.">
        <title>The Global Catalogue of Microorganisms (GCM) 10K type strain sequencing project: providing services to taxonomists for standard genome sequencing and annotation.</title>
        <authorList>
            <consortium name="The Broad Institute Genomics Platform"/>
            <consortium name="The Broad Institute Genome Sequencing Center for Infectious Disease"/>
            <person name="Wu L."/>
            <person name="Ma J."/>
        </authorList>
    </citation>
    <scope>NUCLEOTIDE SEQUENCE [LARGE SCALE GENOMIC DNA]</scope>
    <source>
        <strain evidence="16">CGMCC 4.1641</strain>
    </source>
</reference>
<dbReference type="RefSeq" id="WP_204601514.1">
    <property type="nucleotide sequence ID" value="NZ_JBHSED010000040.1"/>
</dbReference>
<feature type="domain" description="UvrD-like helicase ATP-binding" evidence="13">
    <location>
        <begin position="19"/>
        <end position="318"/>
    </location>
</feature>
<dbReference type="PROSITE" id="PS51198">
    <property type="entry name" value="UVRD_HELICASE_ATP_BIND"/>
    <property type="match status" value="1"/>
</dbReference>
<evidence type="ECO:0000259" key="13">
    <source>
        <dbReference type="PROSITE" id="PS51198"/>
    </source>
</evidence>
<comment type="similarity">
    <text evidence="1">Belongs to the helicase family. UvrD subfamily.</text>
</comment>
<evidence type="ECO:0000256" key="3">
    <source>
        <dbReference type="ARBA" id="ARBA00022801"/>
    </source>
</evidence>
<dbReference type="PANTHER" id="PTHR11070:SF2">
    <property type="entry name" value="ATP-DEPENDENT DNA HELICASE SRS2"/>
    <property type="match status" value="1"/>
</dbReference>
<dbReference type="SUPFAM" id="SSF52540">
    <property type="entry name" value="P-loop containing nucleoside triphosphate hydrolases"/>
    <property type="match status" value="1"/>
</dbReference>
<gene>
    <name evidence="15" type="ORF">ACFO1S_18695</name>
</gene>
<feature type="region of interest" description="Disordered" evidence="12">
    <location>
        <begin position="658"/>
        <end position="682"/>
    </location>
</feature>
<evidence type="ECO:0000256" key="11">
    <source>
        <dbReference type="PROSITE-ProRule" id="PRU00560"/>
    </source>
</evidence>
<dbReference type="Pfam" id="PF13361">
    <property type="entry name" value="UvrD_C"/>
    <property type="match status" value="2"/>
</dbReference>
<accession>A0ABV8SES3</accession>
<dbReference type="PROSITE" id="PS51217">
    <property type="entry name" value="UVRD_HELICASE_CTER"/>
    <property type="match status" value="1"/>
</dbReference>
<keyword evidence="2 11" id="KW-0547">Nucleotide-binding</keyword>
<dbReference type="Gene3D" id="1.10.10.160">
    <property type="match status" value="1"/>
</dbReference>
<keyword evidence="5 11" id="KW-0067">ATP-binding</keyword>
<protein>
    <recommendedName>
        <fullName evidence="9">DNA 3'-5' helicase</fullName>
        <ecNumber evidence="9">5.6.2.4</ecNumber>
    </recommendedName>
</protein>
<sequence length="756" mass="85596">MRQNASGRESQSSAGSAGTALNEAQNQAATHGEGPLLLLASPGSGKTTTMLMRIGYLIEEKGVQASRIKAVTFSKASAEDMMSRFARLFPALAEGQRAPDFSTIHSLAFGIVREHFRSRGIVYRLIEGRSDSARDGQTLNEPRNEPSKTIILRDLYRRLQGEYPPDDRLEELTRYIGFVKNKLVPLDRLSEVRCDVPNAEALFREYERYKLSGTDALLIDYDDMLTIAHAALAEDPSLRMKVQKRYDYVMTDESQDTSLVQHAILEHLVQGHGNLWVVADDDQSIYGWRAAEPGYLLDFKRKYPAARLLKLERNYRSTRSIVDVANRFIKRNKNRYDKNMFTERPDGDPITITVLPDYTFQAKYIVEKIIDKGRLGETAILYRNNSSSILLMNALDRAGIPFRIKDGDARFFSHWIVEDLLNFMRLTFNDRRADVLEKIHLKFNGYVSKRQMAQLLELEADREDSVFDRLLKHVPLQDYQVKPLGASRDIFRQMSGAPPREAIRIVRDRLGYDKAIEKTCERMGYRKEALVGILNALEEIAEPLETMEQFAARLKYLEARMRQSGANKDVEAVTLSTLHSSKGLEFSRVYMVDLVEGILPSADDARRFDKGDSAEMEEAARLFYVGMTRAKEELELLAYGRKEGEAVQLSRFVSEVRELQRPHADQPSGKAHSTLQPPPTPVAAGNPNAIRNPEALIVGARVRHPVFGDGEIILKIGDSVEIRFGQETKRLSANICVQRGLLEPSPTVRAQEPVDR</sequence>
<keyword evidence="3 11" id="KW-0378">Hydrolase</keyword>
<evidence type="ECO:0000256" key="6">
    <source>
        <dbReference type="ARBA" id="ARBA00023125"/>
    </source>
</evidence>
<evidence type="ECO:0000256" key="1">
    <source>
        <dbReference type="ARBA" id="ARBA00009922"/>
    </source>
</evidence>
<proteinExistence type="inferred from homology"/>
<dbReference type="InterPro" id="IPR000212">
    <property type="entry name" value="DNA_helicase_UvrD/REP"/>
</dbReference>
<evidence type="ECO:0000256" key="9">
    <source>
        <dbReference type="ARBA" id="ARBA00034808"/>
    </source>
</evidence>
<evidence type="ECO:0000256" key="4">
    <source>
        <dbReference type="ARBA" id="ARBA00022806"/>
    </source>
</evidence>
<name>A0ABV8SES3_9BACL</name>
<keyword evidence="16" id="KW-1185">Reference proteome</keyword>
<feature type="region of interest" description="Disordered" evidence="12">
    <location>
        <begin position="1"/>
        <end position="27"/>
    </location>
</feature>
<evidence type="ECO:0000256" key="12">
    <source>
        <dbReference type="SAM" id="MobiDB-lite"/>
    </source>
</evidence>
<dbReference type="CDD" id="cd17932">
    <property type="entry name" value="DEXQc_UvrD"/>
    <property type="match status" value="1"/>
</dbReference>
<dbReference type="PANTHER" id="PTHR11070">
    <property type="entry name" value="UVRD / RECB / PCRA DNA HELICASE FAMILY MEMBER"/>
    <property type="match status" value="1"/>
</dbReference>
<dbReference type="Proteomes" id="UP001595755">
    <property type="component" value="Unassembled WGS sequence"/>
</dbReference>
<dbReference type="GO" id="GO:0016787">
    <property type="term" value="F:hydrolase activity"/>
    <property type="evidence" value="ECO:0007669"/>
    <property type="project" value="UniProtKB-KW"/>
</dbReference>
<dbReference type="GO" id="GO:0004386">
    <property type="term" value="F:helicase activity"/>
    <property type="evidence" value="ECO:0007669"/>
    <property type="project" value="UniProtKB-KW"/>
</dbReference>
<feature type="compositionally biased region" description="Polar residues" evidence="12">
    <location>
        <begin position="1"/>
        <end position="16"/>
    </location>
</feature>
<dbReference type="InterPro" id="IPR013986">
    <property type="entry name" value="DExx_box_DNA_helicase_dom_sf"/>
</dbReference>
<evidence type="ECO:0000313" key="16">
    <source>
        <dbReference type="Proteomes" id="UP001595755"/>
    </source>
</evidence>
<dbReference type="EMBL" id="JBHSED010000040">
    <property type="protein sequence ID" value="MFC4305462.1"/>
    <property type="molecule type" value="Genomic_DNA"/>
</dbReference>
<comment type="catalytic activity">
    <reaction evidence="10">
        <text>ATP + H2O = ADP + phosphate + H(+)</text>
        <dbReference type="Rhea" id="RHEA:13065"/>
        <dbReference type="ChEBI" id="CHEBI:15377"/>
        <dbReference type="ChEBI" id="CHEBI:15378"/>
        <dbReference type="ChEBI" id="CHEBI:30616"/>
        <dbReference type="ChEBI" id="CHEBI:43474"/>
        <dbReference type="ChEBI" id="CHEBI:456216"/>
        <dbReference type="EC" id="5.6.2.4"/>
    </reaction>
</comment>
<keyword evidence="4 11" id="KW-0347">Helicase</keyword>